<dbReference type="GO" id="GO:0016973">
    <property type="term" value="P:poly(A)+ mRNA export from nucleus"/>
    <property type="evidence" value="ECO:0007669"/>
    <property type="project" value="TreeGrafter"/>
</dbReference>
<evidence type="ECO:0000256" key="2">
    <source>
        <dbReference type="ARBA" id="ARBA00046328"/>
    </source>
</evidence>
<dbReference type="SUPFAM" id="SSF68906">
    <property type="entry name" value="SAP domain"/>
    <property type="match status" value="1"/>
</dbReference>
<evidence type="ECO:0000256" key="3">
    <source>
        <dbReference type="SAM" id="MobiDB-lite"/>
    </source>
</evidence>
<accession>A0A0A2VHM7</accession>
<dbReference type="Pfam" id="PF18592">
    <property type="entry name" value="Tho1_MOS11_C"/>
    <property type="match status" value="1"/>
</dbReference>
<feature type="domain" description="SAP" evidence="4">
    <location>
        <begin position="107"/>
        <end position="141"/>
    </location>
</feature>
<dbReference type="InterPro" id="IPR003034">
    <property type="entry name" value="SAP_dom"/>
</dbReference>
<feature type="region of interest" description="Disordered" evidence="3">
    <location>
        <begin position="204"/>
        <end position="360"/>
    </location>
</feature>
<dbReference type="InterPro" id="IPR052240">
    <property type="entry name" value="SAP_domain_ribonucleoprotein"/>
</dbReference>
<feature type="compositionally biased region" description="Basic and acidic residues" evidence="3">
    <location>
        <begin position="259"/>
        <end position="278"/>
    </location>
</feature>
<protein>
    <recommendedName>
        <fullName evidence="4">SAP domain-containing protein</fullName>
    </recommendedName>
</protein>
<feature type="region of interest" description="Disordered" evidence="3">
    <location>
        <begin position="138"/>
        <end position="181"/>
    </location>
</feature>
<evidence type="ECO:0000313" key="6">
    <source>
        <dbReference type="Proteomes" id="UP000030106"/>
    </source>
</evidence>
<dbReference type="PANTHER" id="PTHR46551">
    <property type="entry name" value="SAP DOMAIN-CONTAINING RIBONUCLEOPROTEIN"/>
    <property type="match status" value="1"/>
</dbReference>
<evidence type="ECO:0000313" key="5">
    <source>
        <dbReference type="EMBL" id="KGQ05610.1"/>
    </source>
</evidence>
<dbReference type="PANTHER" id="PTHR46551:SF1">
    <property type="entry name" value="SAP DOMAIN-CONTAINING RIBONUCLEOPROTEIN"/>
    <property type="match status" value="1"/>
</dbReference>
<dbReference type="EMBL" id="ANFO01000931">
    <property type="protein sequence ID" value="KGQ05610.1"/>
    <property type="molecule type" value="Genomic_DNA"/>
</dbReference>
<dbReference type="SMART" id="SM00513">
    <property type="entry name" value="SAP"/>
    <property type="match status" value="1"/>
</dbReference>
<feature type="compositionally biased region" description="Low complexity" evidence="3">
    <location>
        <begin position="168"/>
        <end position="181"/>
    </location>
</feature>
<evidence type="ECO:0000259" key="4">
    <source>
        <dbReference type="PROSITE" id="PS50800"/>
    </source>
</evidence>
<keyword evidence="1" id="KW-0597">Phosphoprotein</keyword>
<dbReference type="InterPro" id="IPR040746">
    <property type="entry name" value="THO1_MOS11_C"/>
</dbReference>
<dbReference type="InterPro" id="IPR036361">
    <property type="entry name" value="SAP_dom_sf"/>
</dbReference>
<name>A0A0A2VHM7_BEABA</name>
<dbReference type="OrthoDB" id="445357at2759"/>
<feature type="compositionally biased region" description="Gly residues" evidence="3">
    <location>
        <begin position="323"/>
        <end position="332"/>
    </location>
</feature>
<proteinExistence type="inferred from homology"/>
<comment type="caution">
    <text evidence="5">The sequence shown here is derived from an EMBL/GenBank/DDBJ whole genome shotgun (WGS) entry which is preliminary data.</text>
</comment>
<gene>
    <name evidence="5" type="ORF">BBAD15_g9132</name>
</gene>
<sequence length="360" mass="38095">MYLLPAATRLALHSNARAPTLLIHPNSSPISPIDIHRHAFHPLQVVKHKRKIVQQLLLRLTARDCAQSLCAAPLQSALALPLFRDSHTTIFFTHHTSSTTLISMADYASLKVPELKKLLAERKLPQTGNKADLVARLQEEDSEPDGDSEAKPAAKDDEITYSDDEGAKPTTTAPAAPAEAASAAPAAAAPVAAAAAASTDATADAAAPAEGNAVAAEPAEPAAPPPSFVMGLSSTTAEEEAKKRANRAKRFGIEQDDEDFKKRAERTARFGLEDKDVSGLDAALPERPLKRGRGQNQDGHRPGKRQSTDRRGNDRRNGRHGRQGGGGGGGGNAQARGSRTLLDPAEKAKAEQRAARFAAA</sequence>
<dbReference type="PROSITE" id="PS50800">
    <property type="entry name" value="SAP"/>
    <property type="match status" value="1"/>
</dbReference>
<feature type="compositionally biased region" description="Basic and acidic residues" evidence="3">
    <location>
        <begin position="344"/>
        <end position="354"/>
    </location>
</feature>
<comment type="similarity">
    <text evidence="2">Belongs to the SAP domain-containing ribonucleoprotein family.</text>
</comment>
<dbReference type="eggNOG" id="KOG4259">
    <property type="taxonomic scope" value="Eukaryota"/>
</dbReference>
<dbReference type="GO" id="GO:0005634">
    <property type="term" value="C:nucleus"/>
    <property type="evidence" value="ECO:0007669"/>
    <property type="project" value="TreeGrafter"/>
</dbReference>
<organism evidence="5 6">
    <name type="scientific">Beauveria bassiana D1-5</name>
    <dbReference type="NCBI Taxonomy" id="1245745"/>
    <lineage>
        <taxon>Eukaryota</taxon>
        <taxon>Fungi</taxon>
        <taxon>Dikarya</taxon>
        <taxon>Ascomycota</taxon>
        <taxon>Pezizomycotina</taxon>
        <taxon>Sordariomycetes</taxon>
        <taxon>Hypocreomycetidae</taxon>
        <taxon>Hypocreales</taxon>
        <taxon>Cordycipitaceae</taxon>
        <taxon>Beauveria</taxon>
    </lineage>
</organism>
<feature type="compositionally biased region" description="Basic and acidic residues" evidence="3">
    <location>
        <begin position="298"/>
        <end position="316"/>
    </location>
</feature>
<feature type="compositionally biased region" description="Low complexity" evidence="3">
    <location>
        <begin position="204"/>
        <end position="220"/>
    </location>
</feature>
<reference evidence="5 6" key="1">
    <citation type="submission" date="2012-10" db="EMBL/GenBank/DDBJ databases">
        <title>Genome sequencing and analysis of entomopathogenic fungi Beauveria bassiana D1-5.</title>
        <authorList>
            <person name="Li Q."/>
            <person name="Wang L."/>
            <person name="Zhang Z."/>
            <person name="Wang Q."/>
            <person name="Ren J."/>
            <person name="Wang M."/>
            <person name="Xu W."/>
            <person name="Wang J."/>
            <person name="Lu Y."/>
            <person name="Du Q."/>
            <person name="Sun Z."/>
        </authorList>
    </citation>
    <scope>NUCLEOTIDE SEQUENCE [LARGE SCALE GENOMIC DNA]</scope>
    <source>
        <strain evidence="5 6">D1-5</strain>
    </source>
</reference>
<dbReference type="STRING" id="1245745.A0A0A2VHM7"/>
<dbReference type="Pfam" id="PF02037">
    <property type="entry name" value="SAP"/>
    <property type="match status" value="1"/>
</dbReference>
<dbReference type="HOGENOM" id="CLU_063282_0_0_1"/>
<dbReference type="AlphaFoldDB" id="A0A0A2VHM7"/>
<dbReference type="Proteomes" id="UP000030106">
    <property type="component" value="Unassembled WGS sequence"/>
</dbReference>
<dbReference type="Gene3D" id="1.10.720.30">
    <property type="entry name" value="SAP domain"/>
    <property type="match status" value="1"/>
</dbReference>
<evidence type="ECO:0000256" key="1">
    <source>
        <dbReference type="ARBA" id="ARBA00022553"/>
    </source>
</evidence>
<feature type="compositionally biased region" description="Basic and acidic residues" evidence="3">
    <location>
        <begin position="148"/>
        <end position="158"/>
    </location>
</feature>